<keyword evidence="9" id="KW-1185">Reference proteome</keyword>
<comment type="pathway">
    <text evidence="1">Lipid metabolism.</text>
</comment>
<dbReference type="PANTHER" id="PTHR43159">
    <property type="entry name" value="ENOYL-[ACYL-CARRIER-PROTEIN] REDUCTASE"/>
    <property type="match status" value="1"/>
</dbReference>
<gene>
    <name evidence="8" type="ORF">PHJA_001789600</name>
</gene>
<keyword evidence="7" id="KW-0275">Fatty acid biosynthesis</keyword>
<evidence type="ECO:0000256" key="4">
    <source>
        <dbReference type="ARBA" id="ARBA00022832"/>
    </source>
</evidence>
<protein>
    <submittedName>
        <fullName evidence="8">Enoyl-[acyl-carrier-protein] reductase [nadh] chloroplastic</fullName>
    </submittedName>
</protein>
<dbReference type="EMBL" id="BMAC01000440">
    <property type="protein sequence ID" value="GFP96455.1"/>
    <property type="molecule type" value="Genomic_DNA"/>
</dbReference>
<dbReference type="GO" id="GO:0006633">
    <property type="term" value="P:fatty acid biosynthetic process"/>
    <property type="evidence" value="ECO:0007669"/>
    <property type="project" value="UniProtKB-KW"/>
</dbReference>
<comment type="caution">
    <text evidence="8">The sequence shown here is derived from an EMBL/GenBank/DDBJ whole genome shotgun (WGS) entry which is preliminary data.</text>
</comment>
<comment type="similarity">
    <text evidence="2">Belongs to the short-chain dehydrogenases/reductases (SDR) family. FabI subfamily.</text>
</comment>
<keyword evidence="5" id="KW-0560">Oxidoreductase</keyword>
<keyword evidence="4" id="KW-0276">Fatty acid metabolism</keyword>
<organism evidence="8 9">
    <name type="scientific">Phtheirospermum japonicum</name>
    <dbReference type="NCBI Taxonomy" id="374723"/>
    <lineage>
        <taxon>Eukaryota</taxon>
        <taxon>Viridiplantae</taxon>
        <taxon>Streptophyta</taxon>
        <taxon>Embryophyta</taxon>
        <taxon>Tracheophyta</taxon>
        <taxon>Spermatophyta</taxon>
        <taxon>Magnoliopsida</taxon>
        <taxon>eudicotyledons</taxon>
        <taxon>Gunneridae</taxon>
        <taxon>Pentapetalae</taxon>
        <taxon>asterids</taxon>
        <taxon>lamiids</taxon>
        <taxon>Lamiales</taxon>
        <taxon>Orobanchaceae</taxon>
        <taxon>Orobanchaceae incertae sedis</taxon>
        <taxon>Phtheirospermum</taxon>
    </lineage>
</organism>
<dbReference type="PANTHER" id="PTHR43159:SF2">
    <property type="entry name" value="ENOYL-[ACYL-CARRIER-PROTEIN] REDUCTASE [NADH], CHLOROPLASTIC"/>
    <property type="match status" value="1"/>
</dbReference>
<dbReference type="InterPro" id="IPR036291">
    <property type="entry name" value="NAD(P)-bd_dom_sf"/>
</dbReference>
<evidence type="ECO:0000313" key="8">
    <source>
        <dbReference type="EMBL" id="GFP96455.1"/>
    </source>
</evidence>
<dbReference type="InterPro" id="IPR014358">
    <property type="entry name" value="Enoyl-ACP_Rdtase_NADH"/>
</dbReference>
<evidence type="ECO:0000256" key="2">
    <source>
        <dbReference type="ARBA" id="ARBA00009233"/>
    </source>
</evidence>
<keyword evidence="3" id="KW-0444">Lipid biosynthesis</keyword>
<dbReference type="Proteomes" id="UP000653305">
    <property type="component" value="Unassembled WGS sequence"/>
</dbReference>
<evidence type="ECO:0000313" key="9">
    <source>
        <dbReference type="Proteomes" id="UP000653305"/>
    </source>
</evidence>
<accession>A0A830CN19</accession>
<dbReference type="SUPFAM" id="SSF51735">
    <property type="entry name" value="NAD(P)-binding Rossmann-fold domains"/>
    <property type="match status" value="1"/>
</dbReference>
<sequence length="234" mass="25842">MNLVPKPRNNNEGDKPNLPHLPFLPIDLRGYGWAIAKSLAAARAEILVGVPVDALDMFNSNLVGKKFDKSRKVLDNLFKISTFQISGCTLMEFKKVYGLDACYEVPEDVPEEVKEKEAYRKNFNYTVKGVFQSLQLEFGSLDILVHSAFKFLEVSKSLVAMSRSTYIDAICKMSYPLVALAKCASPIMNPDGSIISVTYNGSQRIIPTCGLGISSSLAASKNDVRMLAYDVGWV</sequence>
<keyword evidence="6" id="KW-0443">Lipid metabolism</keyword>
<dbReference type="Gene3D" id="3.40.50.720">
    <property type="entry name" value="NAD(P)-binding Rossmann-like Domain"/>
    <property type="match status" value="1"/>
</dbReference>
<name>A0A830CN19_9LAMI</name>
<evidence type="ECO:0000256" key="7">
    <source>
        <dbReference type="ARBA" id="ARBA00023160"/>
    </source>
</evidence>
<dbReference type="AlphaFoldDB" id="A0A830CN19"/>
<proteinExistence type="inferred from homology"/>
<evidence type="ECO:0000256" key="3">
    <source>
        <dbReference type="ARBA" id="ARBA00022516"/>
    </source>
</evidence>
<dbReference type="Pfam" id="PF13561">
    <property type="entry name" value="adh_short_C2"/>
    <property type="match status" value="1"/>
</dbReference>
<evidence type="ECO:0000256" key="1">
    <source>
        <dbReference type="ARBA" id="ARBA00005189"/>
    </source>
</evidence>
<reference evidence="8" key="1">
    <citation type="submission" date="2020-07" db="EMBL/GenBank/DDBJ databases">
        <title>Ethylene signaling mediates host invasion by parasitic plants.</title>
        <authorList>
            <person name="Yoshida S."/>
        </authorList>
    </citation>
    <scope>NUCLEOTIDE SEQUENCE</scope>
    <source>
        <strain evidence="8">Okayama</strain>
    </source>
</reference>
<dbReference type="InterPro" id="IPR002347">
    <property type="entry name" value="SDR_fam"/>
</dbReference>
<evidence type="ECO:0000256" key="5">
    <source>
        <dbReference type="ARBA" id="ARBA00023002"/>
    </source>
</evidence>
<dbReference type="GO" id="GO:0004318">
    <property type="term" value="F:enoyl-[acyl-carrier-protein] reductase (NADH) activity"/>
    <property type="evidence" value="ECO:0007669"/>
    <property type="project" value="InterPro"/>
</dbReference>
<dbReference type="OrthoDB" id="417891at2759"/>
<evidence type="ECO:0000256" key="6">
    <source>
        <dbReference type="ARBA" id="ARBA00023098"/>
    </source>
</evidence>